<dbReference type="EMBL" id="JAPXFL010000007">
    <property type="protein sequence ID" value="KAK9504576.1"/>
    <property type="molecule type" value="Genomic_DNA"/>
</dbReference>
<dbReference type="PANTHER" id="PTHR34105:SF1">
    <property type="entry name" value="PROLINE-, GLUTAMIC ACID- AND LEUCINE-RICH PROTEIN 1"/>
    <property type="match status" value="1"/>
</dbReference>
<keyword evidence="3" id="KW-0539">Nucleus</keyword>
<evidence type="ECO:0000256" key="2">
    <source>
        <dbReference type="ARBA" id="ARBA00010511"/>
    </source>
</evidence>
<keyword evidence="6" id="KW-1185">Reference proteome</keyword>
<comment type="caution">
    <text evidence="5">The sequence shown here is derived from an EMBL/GenBank/DDBJ whole genome shotgun (WGS) entry which is preliminary data.</text>
</comment>
<dbReference type="PANTHER" id="PTHR34105">
    <property type="entry name" value="PROLINE-, GLUTAMIC ACID- AND LEUCINE-RICH PROTEIN 1"/>
    <property type="match status" value="1"/>
</dbReference>
<evidence type="ECO:0000256" key="3">
    <source>
        <dbReference type="ARBA" id="ARBA00023242"/>
    </source>
</evidence>
<dbReference type="Pfam" id="PF08167">
    <property type="entry name" value="RIX1"/>
    <property type="match status" value="1"/>
</dbReference>
<evidence type="ECO:0000313" key="6">
    <source>
        <dbReference type="Proteomes" id="UP001461498"/>
    </source>
</evidence>
<proteinExistence type="inferred from homology"/>
<evidence type="ECO:0000259" key="4">
    <source>
        <dbReference type="Pfam" id="PF08167"/>
    </source>
</evidence>
<dbReference type="GO" id="GO:0006364">
    <property type="term" value="P:rRNA processing"/>
    <property type="evidence" value="ECO:0007669"/>
    <property type="project" value="TreeGrafter"/>
</dbReference>
<protein>
    <recommendedName>
        <fullName evidence="4">Pre-rRNA-processing protein RIX1 N-terminal domain-containing protein</fullName>
    </recommendedName>
</protein>
<gene>
    <name evidence="5" type="ORF">O3M35_010881</name>
</gene>
<reference evidence="5 6" key="1">
    <citation type="submission" date="2022-12" db="EMBL/GenBank/DDBJ databases">
        <title>Chromosome-level genome assembly of true bugs.</title>
        <authorList>
            <person name="Ma L."/>
            <person name="Li H."/>
        </authorList>
    </citation>
    <scope>NUCLEOTIDE SEQUENCE [LARGE SCALE GENOMIC DNA]</scope>
    <source>
        <strain evidence="5">Lab_2022b</strain>
    </source>
</reference>
<evidence type="ECO:0000313" key="5">
    <source>
        <dbReference type="EMBL" id="KAK9504576.1"/>
    </source>
</evidence>
<dbReference type="InterPro" id="IPR012583">
    <property type="entry name" value="RIX1_N"/>
</dbReference>
<accession>A0AAW1D0Q3</accession>
<feature type="domain" description="Pre-rRNA-processing protein RIX1 N-terminal" evidence="4">
    <location>
        <begin position="6"/>
        <end position="183"/>
    </location>
</feature>
<comment type="subcellular location">
    <subcellularLocation>
        <location evidence="1">Nucleus</location>
    </subcellularLocation>
</comment>
<name>A0AAW1D0Q3_9HEMI</name>
<organism evidence="5 6">
    <name type="scientific">Rhynocoris fuscipes</name>
    <dbReference type="NCBI Taxonomy" id="488301"/>
    <lineage>
        <taxon>Eukaryota</taxon>
        <taxon>Metazoa</taxon>
        <taxon>Ecdysozoa</taxon>
        <taxon>Arthropoda</taxon>
        <taxon>Hexapoda</taxon>
        <taxon>Insecta</taxon>
        <taxon>Pterygota</taxon>
        <taxon>Neoptera</taxon>
        <taxon>Paraneoptera</taxon>
        <taxon>Hemiptera</taxon>
        <taxon>Heteroptera</taxon>
        <taxon>Panheteroptera</taxon>
        <taxon>Cimicomorpha</taxon>
        <taxon>Reduviidae</taxon>
        <taxon>Harpactorinae</taxon>
        <taxon>Harpactorini</taxon>
        <taxon>Rhynocoris</taxon>
    </lineage>
</organism>
<dbReference type="Proteomes" id="UP001461498">
    <property type="component" value="Unassembled WGS sequence"/>
</dbReference>
<comment type="similarity">
    <text evidence="2">Belongs to the RIX1/PELP1 family.</text>
</comment>
<dbReference type="SUPFAM" id="SSF48371">
    <property type="entry name" value="ARM repeat"/>
    <property type="match status" value="1"/>
</dbReference>
<sequence length="777" mass="88229">MNNDILELLKLALNDSNPFTLKNLLKVCQDSKLFQKPNCNVENVIAFINHLLNLSTDCKNGVLILKVLLPQCKSDVIGIHLMQWLNLCVKALSSNQQTPALYELIRQLIIYSKDYPDIKKQTSMAIIPKIMDYHFKGTRKLSPKIEILFLLCLEEILLNYGRACGYLRGKIEQFLLSKLEGSSNVVHLCAKCYLNLLASTPTGNSSKEDFQEVWNNKQVFLISALHQQLDDLFHSINEIQGTYDEYIVEFDRKSIPEISDESPLNQAQRLTHLFSNLAQFLSVLLLGPFPLEKSVNPEAIFSIICRGLSVNCRTLEANITCDTLILSTQIPAIQEACLGLLDALIQSCRRALYSHGPLICKLLTQTLKWTKTDKCDYGQEKPYSALRVKAYNCFTNWLTDSRKCSNAENYIYDIMQPIISDVHYSQPSVTLSITSKRLKGKVGKKQRKHNQLNSNTDNIRQNVINTEANKEICAAALNFIPSLLEATFDLISPKFHKRLQELIINEIVTLQVADNLSLDLPIPYSDECCRYGLFKSLLALCNYYHPEFTIPSNYAITLFETGLNDISLEISRFCGQAVANIEKIITPIGCTLKYPLKLGEDITSLDNNQMNQEINVIDETLTGESITRLFEVETRKSNNVNNIIPDKEISLEKSTVNVEESTKELENIVEDSVEIISIDESINKERIQVNDENESMRKSNGDIAKTDQIKEIIENNLESDEDKLRVDCKKRLIDDENNAEDLPLEKKKKENSQELQTINVNSELEDSMLSSFVDIVK</sequence>
<dbReference type="AlphaFoldDB" id="A0AAW1D0Q3"/>
<dbReference type="GO" id="GO:0005634">
    <property type="term" value="C:nucleus"/>
    <property type="evidence" value="ECO:0007669"/>
    <property type="project" value="UniProtKB-SubCell"/>
</dbReference>
<evidence type="ECO:0000256" key="1">
    <source>
        <dbReference type="ARBA" id="ARBA00004123"/>
    </source>
</evidence>
<dbReference type="InterPro" id="IPR016024">
    <property type="entry name" value="ARM-type_fold"/>
</dbReference>